<feature type="compositionally biased region" description="Basic and acidic residues" evidence="3">
    <location>
        <begin position="1560"/>
        <end position="1582"/>
    </location>
</feature>
<feature type="region of interest" description="Disordered" evidence="3">
    <location>
        <begin position="1441"/>
        <end position="1463"/>
    </location>
</feature>
<organism evidence="6 7">
    <name type="scientific">Aureococcus anophagefferens</name>
    <name type="common">Harmful bloom alga</name>
    <dbReference type="NCBI Taxonomy" id="44056"/>
    <lineage>
        <taxon>Eukaryota</taxon>
        <taxon>Sar</taxon>
        <taxon>Stramenopiles</taxon>
        <taxon>Ochrophyta</taxon>
        <taxon>Pelagophyceae</taxon>
        <taxon>Pelagomonadales</taxon>
        <taxon>Pelagomonadaceae</taxon>
        <taxon>Aureococcus</taxon>
    </lineage>
</organism>
<evidence type="ECO:0000256" key="4">
    <source>
        <dbReference type="SAM" id="Phobius"/>
    </source>
</evidence>
<feature type="transmembrane region" description="Helical" evidence="4">
    <location>
        <begin position="1386"/>
        <end position="1406"/>
    </location>
</feature>
<feature type="compositionally biased region" description="Basic residues" evidence="3">
    <location>
        <begin position="627"/>
        <end position="636"/>
    </location>
</feature>
<feature type="region of interest" description="Disordered" evidence="3">
    <location>
        <begin position="737"/>
        <end position="764"/>
    </location>
</feature>
<dbReference type="SUPFAM" id="SSF49899">
    <property type="entry name" value="Concanavalin A-like lectins/glucanases"/>
    <property type="match status" value="1"/>
</dbReference>
<feature type="region of interest" description="Disordered" evidence="3">
    <location>
        <begin position="1560"/>
        <end position="1597"/>
    </location>
</feature>
<name>A0ABR1G7V6_AURAN</name>
<keyword evidence="7" id="KW-1185">Reference proteome</keyword>
<dbReference type="Pfam" id="PF13385">
    <property type="entry name" value="Laminin_G_3"/>
    <property type="match status" value="1"/>
</dbReference>
<dbReference type="SMART" id="SM00560">
    <property type="entry name" value="LamGL"/>
    <property type="match status" value="1"/>
</dbReference>
<feature type="compositionally biased region" description="Pro residues" evidence="3">
    <location>
        <begin position="645"/>
        <end position="659"/>
    </location>
</feature>
<feature type="transmembrane region" description="Helical" evidence="4">
    <location>
        <begin position="1350"/>
        <end position="1374"/>
    </location>
</feature>
<dbReference type="PANTHER" id="PTHR44103">
    <property type="entry name" value="PROPROTEIN CONVERTASE P"/>
    <property type="match status" value="1"/>
</dbReference>
<evidence type="ECO:0000256" key="3">
    <source>
        <dbReference type="SAM" id="MobiDB-lite"/>
    </source>
</evidence>
<evidence type="ECO:0000256" key="1">
    <source>
        <dbReference type="ARBA" id="ARBA00022729"/>
    </source>
</evidence>
<dbReference type="Proteomes" id="UP001363151">
    <property type="component" value="Unassembled WGS sequence"/>
</dbReference>
<evidence type="ECO:0000313" key="7">
    <source>
        <dbReference type="Proteomes" id="UP001363151"/>
    </source>
</evidence>
<dbReference type="EMBL" id="JBBJCI010000079">
    <property type="protein sequence ID" value="KAK7249366.1"/>
    <property type="molecule type" value="Genomic_DNA"/>
</dbReference>
<evidence type="ECO:0000313" key="6">
    <source>
        <dbReference type="EMBL" id="KAK7249366.1"/>
    </source>
</evidence>
<comment type="caution">
    <text evidence="6">The sequence shown here is derived from an EMBL/GenBank/DDBJ whole genome shotgun (WGS) entry which is preliminary data.</text>
</comment>
<keyword evidence="4" id="KW-0812">Transmembrane</keyword>
<keyword evidence="4" id="KW-1133">Transmembrane helix</keyword>
<feature type="transmembrane region" description="Helical" evidence="4">
    <location>
        <begin position="1133"/>
        <end position="1154"/>
    </location>
</feature>
<protein>
    <recommendedName>
        <fullName evidence="5">LamG-like jellyroll fold domain-containing protein</fullName>
    </recommendedName>
</protein>
<gene>
    <name evidence="6" type="ORF">SO694_00048155</name>
</gene>
<dbReference type="Pfam" id="PF13517">
    <property type="entry name" value="FG-GAP_3"/>
    <property type="match status" value="2"/>
</dbReference>
<feature type="region of interest" description="Disordered" evidence="3">
    <location>
        <begin position="836"/>
        <end position="859"/>
    </location>
</feature>
<evidence type="ECO:0000256" key="2">
    <source>
        <dbReference type="ARBA" id="ARBA00023157"/>
    </source>
</evidence>
<accession>A0ABR1G7V6</accession>
<keyword evidence="4" id="KW-0472">Membrane</keyword>
<reference evidence="6 7" key="1">
    <citation type="submission" date="2024-03" db="EMBL/GenBank/DDBJ databases">
        <title>Aureococcus anophagefferens CCMP1851 and Kratosvirus quantuckense: Draft genome of a second virus-susceptible host strain in the model system.</title>
        <authorList>
            <person name="Chase E."/>
            <person name="Truchon A.R."/>
            <person name="Schepens W."/>
            <person name="Wilhelm S.W."/>
        </authorList>
    </citation>
    <scope>NUCLEOTIDE SEQUENCE [LARGE SCALE GENOMIC DNA]</scope>
    <source>
        <strain evidence="6 7">CCMP1851</strain>
    </source>
</reference>
<dbReference type="PANTHER" id="PTHR44103:SF1">
    <property type="entry name" value="PROPROTEIN CONVERTASE P"/>
    <property type="match status" value="1"/>
</dbReference>
<dbReference type="SUPFAM" id="SSF69318">
    <property type="entry name" value="Integrin alpha N-terminal domain"/>
    <property type="match status" value="1"/>
</dbReference>
<dbReference type="Gene3D" id="2.60.120.200">
    <property type="match status" value="1"/>
</dbReference>
<feature type="compositionally biased region" description="Low complexity" evidence="3">
    <location>
        <begin position="749"/>
        <end position="764"/>
    </location>
</feature>
<dbReference type="InterPro" id="IPR013320">
    <property type="entry name" value="ConA-like_dom_sf"/>
</dbReference>
<feature type="transmembrane region" description="Helical" evidence="4">
    <location>
        <begin position="1309"/>
        <end position="1329"/>
    </location>
</feature>
<evidence type="ECO:0000259" key="5">
    <source>
        <dbReference type="SMART" id="SM00560"/>
    </source>
</evidence>
<proteinExistence type="predicted"/>
<feature type="transmembrane region" description="Helical" evidence="4">
    <location>
        <begin position="1266"/>
        <end position="1289"/>
    </location>
</feature>
<feature type="transmembrane region" description="Helical" evidence="4">
    <location>
        <begin position="1187"/>
        <end position="1208"/>
    </location>
</feature>
<keyword evidence="2" id="KW-1015">Disulfide bond</keyword>
<keyword evidence="1" id="KW-0732">Signal</keyword>
<dbReference type="InterPro" id="IPR013517">
    <property type="entry name" value="FG-GAP"/>
</dbReference>
<dbReference type="InterPro" id="IPR028994">
    <property type="entry name" value="Integrin_alpha_N"/>
</dbReference>
<sequence>MGRRSFLVALGVASTRGDQITRSMIAAYTFDDQTAADTGPNEWHGTAANYVPVFTERGDYAMSFGGNWDDDGGVIDDDIVFPAAVTAALGGSADRSFCLFADIDQFDDGVMFYYGAAETDREFGLRTENAGAPAYVSVQFYDHDVAVDAPTVADGAWHHYCLTYAGSSGIWKLFVDGNLLESATKVLDTGTSTALRMGNRDTGTHEFHGALDEFYVFNESLTSSSVAQLYTALTLGLTPSPTASFSPTARPSADICSPVAFSAPVVETAAAGPRDVVALDVDGDGDVDLLTAEYASSSVVWYEANNAGSGFRASVVSDSVDGAQSVFAIDVDGDADVDALSASYNDNDVTWYEQRPDGSGIDWYAHQIFGAGGYVYDVSAIDVDGDGDVDALHADVTGDASLALWVNDGAESFVQFDISTSASSPRSVCGFDFNGDGDVDVVSGEAGVVALYGRNGAGYAGVSLTSAVSSVYRAVPADIDGDGLTDLVVASSGDNSVKYFRGATTASVGAAQVVDRDMDMAVDVDVADFDGDGTLDVVAAAFVGGLVRVYETDTATVLADQDWGSGTTLRSGAGEVGAATPVDLDGDADVDVLAALYDNSVVESYANECESAPAPSLHPTWPPTRLPTRHPTHHPTHQPTHQPTTPKPSPEPTPSPTPEPSADAPNPTLWILCNANADCGAGEFCNNDAEGAFAGGCEGCYYPGDFPLGSAVCDRYVASCCGDGACDSCDPSASATPTALPTPAPMPKPSISSSPSSSLSPTRAPSRETLGAFCNCTAYVSGAAPQDGALCVSAFGSTCRAPNTVGACPGNFELCLAATAARRRAAADGAPDVRADGRAVAPAEPRADDARAHARADAGADARAHARAPFAAGSPTAAGAAAADAEALVAGQSLSASTRDETLRVEAAVLEATAASGALSAETATSVLEGLSAVVVAAAGDGDGGAAAAVYALEDELLDQTAATLAPGETSTELEASAVVARVALVDVDDLDTAGKPTLLLFARENASAAVPFEALGGPGHVKQVRATVWRASPRAATGNLAGPELEVEVVDDGTGSVVAVADLEHPVKLELPGAGTCVFWDGDAWSTRGLTPVEKGCASTHLSSFAVAALAHGESSCAALRRKPGAALYASAAYRAFVVAAATAWGTVFAWGFRRVVGPVLEYRRDHRHMGWRSAAKSIDTVNGRVAVAFVCLGLMRGAYYGAVAVGPRENTVCRELDSSLITLHDAGTPVYLGALSAVCLYWWQLPQTKGSKPSRAVNLKGRALSAFVVFNVGFLVLNSAALAGLVFGAPVRRLSAGATARTALMVYAAAASVEGVAYVVFGLRLVTRLDALAAKNKCDKVLQLQRRVRVLLVVCGVGTMVCGALAALFASLKSPTPRDAFLCFAVGVHAVELVVGIVSAVLVLRSNLGMEGAKKSLFDAARKARESVRMSLMELKSSLNLGRRTTSPSGPPKPDPDGIELEDHYAHVDPMQRKSVRESPMHQLAHLDVDEQRKEIGIVLKLAERNSKIREDGSSPRARSLPKELLDFVAALEPPLTEAQADRVREAIRILRGEYESLRRKSSKEGSRRSSVGNDRERVLAQKHKIRMSAAGDVV</sequence>
<feature type="region of interest" description="Disordered" evidence="3">
    <location>
        <begin position="611"/>
        <end position="666"/>
    </location>
</feature>
<feature type="domain" description="LamG-like jellyroll fold" evidence="5">
    <location>
        <begin position="83"/>
        <end position="224"/>
    </location>
</feature>
<feature type="compositionally biased region" description="Basic and acidic residues" evidence="3">
    <location>
        <begin position="845"/>
        <end position="859"/>
    </location>
</feature>
<feature type="transmembrane region" description="Helical" evidence="4">
    <location>
        <begin position="1228"/>
        <end position="1245"/>
    </location>
</feature>
<dbReference type="InterPro" id="IPR006558">
    <property type="entry name" value="LamG-like"/>
</dbReference>